<dbReference type="AlphaFoldDB" id="Q3TDG6"/>
<evidence type="ECO:0000256" key="1">
    <source>
        <dbReference type="SAM" id="Phobius"/>
    </source>
</evidence>
<dbReference type="EMBL" id="AK170206">
    <property type="protein sequence ID" value="BAE41636.1"/>
    <property type="molecule type" value="mRNA"/>
</dbReference>
<gene>
    <name evidence="3" type="primary">Mir223hg</name>
    <name evidence="3" type="synonym">F630028O10Rik</name>
</gene>
<dbReference type="MGI" id="MGI:3641813">
    <property type="gene designation" value="Mir223hg"/>
</dbReference>
<sequence length="72" mass="8419">MRKGNQVRQSRLRPQEITVSILLNKLSIFSPVSIYLICLILKHILVTFIYVQGIKYRVLYKLGKCSATEFYL</sequence>
<evidence type="ECO:0000313" key="2">
    <source>
        <dbReference type="EMBL" id="BAE41636.1"/>
    </source>
</evidence>
<reference evidence="2" key="3">
    <citation type="journal article" date="2000" name="Genome Res.">
        <title>RIKEN integrated sequence analysis (RISA) system--384-format sequencing pipeline with 384 multicapillary sequencer.</title>
        <authorList>
            <person name="Shibata K."/>
            <person name="Itoh M."/>
            <person name="Aizawa K."/>
            <person name="Nagaoka S."/>
            <person name="Sasaki N."/>
            <person name="Carninci P."/>
            <person name="Konno H."/>
            <person name="Akiyama J."/>
            <person name="Nishi K."/>
            <person name="Kitsunai T."/>
            <person name="Tashiro H."/>
            <person name="Itoh M."/>
            <person name="Sumi N."/>
            <person name="Ishii Y."/>
            <person name="Nakamura S."/>
            <person name="Hazama M."/>
            <person name="Nishine T."/>
            <person name="Harada A."/>
            <person name="Yamamoto R."/>
            <person name="Matsumoto H."/>
            <person name="Sakaguchi S."/>
            <person name="Ikegami T."/>
            <person name="Kashiwagi K."/>
            <person name="Fujiwake S."/>
            <person name="Inoue K."/>
            <person name="Togawa Y."/>
            <person name="Izawa M."/>
            <person name="Ohara E."/>
            <person name="Watahiki M."/>
            <person name="Yoneda Y."/>
            <person name="Ishikawa T."/>
            <person name="Ozawa K."/>
            <person name="Tanaka T."/>
            <person name="Matsuura S."/>
            <person name="Kawai J."/>
            <person name="Okazaki Y."/>
            <person name="Muramatsu M."/>
            <person name="Inoue Y."/>
            <person name="Kira A."/>
            <person name="Hayashizaki Y."/>
        </authorList>
    </citation>
    <scope>NUCLEOTIDE SEQUENCE</scope>
    <source>
        <strain evidence="2">NOD</strain>
    </source>
</reference>
<keyword evidence="1" id="KW-1133">Transmembrane helix</keyword>
<feature type="transmembrane region" description="Helical" evidence="1">
    <location>
        <begin position="32"/>
        <end position="51"/>
    </location>
</feature>
<evidence type="ECO:0000313" key="3">
    <source>
        <dbReference type="MGI" id="MGI:3641813"/>
    </source>
</evidence>
<reference evidence="2" key="7">
    <citation type="journal article" date="2005" name="Science">
        <title>The Transcriptional Landscape of the Mammalian Genome.</title>
        <authorList>
            <consortium name="The FANTOM Consortium"/>
            <consortium name="Riken Genome Exploration Research Group and Genome Science Group (Genome Network Project Core Group)"/>
        </authorList>
    </citation>
    <scope>NUCLEOTIDE SEQUENCE</scope>
    <source>
        <strain evidence="2">NOD</strain>
    </source>
</reference>
<reference evidence="2" key="5">
    <citation type="journal article" date="2002" name="Nature">
        <title>Analysis of the mouse transcriptome based on functional annotation of 60,770 full-length cDNAs.</title>
        <authorList>
            <consortium name="The FANTOM Consortium and the RIKEN Genome Exploration Research Group Phase I and II Team"/>
        </authorList>
    </citation>
    <scope>NUCLEOTIDE SEQUENCE</scope>
    <source>
        <strain evidence="2">NOD</strain>
    </source>
</reference>
<reference evidence="2" key="2">
    <citation type="journal article" date="2000" name="Genome Res.">
        <title>Normalization and subtraction of cap-trapper-selected cDNAs to prepare full-length cDNA libraries for rapid discovery of new genes.</title>
        <authorList>
            <person name="Carninci P."/>
            <person name="Shibata Y."/>
            <person name="Hayatsu N."/>
            <person name="Sugahara Y."/>
            <person name="Shibata K."/>
            <person name="Itoh M."/>
            <person name="Konno H."/>
            <person name="Okazaki Y."/>
            <person name="Muramatsu M."/>
            <person name="Hayashizaki Y."/>
        </authorList>
    </citation>
    <scope>NUCLEOTIDE SEQUENCE</scope>
    <source>
        <strain evidence="2">NOD</strain>
    </source>
</reference>
<keyword evidence="1" id="KW-0472">Membrane</keyword>
<keyword evidence="1" id="KW-0812">Transmembrane</keyword>
<reference evidence="2" key="8">
    <citation type="journal article" date="2005" name="Science">
        <title>Antisense Transcription in the Mammalian Transcriptome.</title>
        <authorList>
            <consortium name="RIKEN Genome Exploration Research Group and Genome Science Group (Genome Network Project Core Group) and the FANTOM Consortium"/>
        </authorList>
    </citation>
    <scope>NUCLEOTIDE SEQUENCE</scope>
    <source>
        <strain evidence="2">NOD</strain>
    </source>
</reference>
<accession>Q3TDG6</accession>
<organism evidence="2">
    <name type="scientific">Mus musculus</name>
    <name type="common">Mouse</name>
    <dbReference type="NCBI Taxonomy" id="10090"/>
    <lineage>
        <taxon>Eukaryota</taxon>
        <taxon>Metazoa</taxon>
        <taxon>Chordata</taxon>
        <taxon>Craniata</taxon>
        <taxon>Vertebrata</taxon>
        <taxon>Euteleostomi</taxon>
        <taxon>Mammalia</taxon>
        <taxon>Eutheria</taxon>
        <taxon>Euarchontoglires</taxon>
        <taxon>Glires</taxon>
        <taxon>Rodentia</taxon>
        <taxon>Myomorpha</taxon>
        <taxon>Muroidea</taxon>
        <taxon>Muridae</taxon>
        <taxon>Murinae</taxon>
        <taxon>Mus</taxon>
        <taxon>Mus</taxon>
    </lineage>
</organism>
<protein>
    <submittedName>
        <fullName evidence="2">Uncharacterized protein</fullName>
    </submittedName>
</protein>
<reference evidence="2" key="1">
    <citation type="journal article" date="1999" name="Methods Enzymol.">
        <title>High-efficiency full-length cDNA cloning.</title>
        <authorList>
            <person name="Carninci P."/>
            <person name="Hayashizaki Y."/>
        </authorList>
    </citation>
    <scope>NUCLEOTIDE SEQUENCE</scope>
    <source>
        <strain evidence="2">NOD</strain>
    </source>
</reference>
<reference evidence="2" key="6">
    <citation type="submission" date="2004-04" db="EMBL/GenBank/DDBJ databases">
        <authorList>
            <person name="Arakawa T."/>
            <person name="Carninci P."/>
            <person name="Fukuda S."/>
            <person name="Hashizume W."/>
            <person name="Hayashida K."/>
            <person name="Hori F."/>
            <person name="Iida J."/>
            <person name="Imamura K."/>
            <person name="Imotani K."/>
            <person name="Itoh M."/>
            <person name="Kanagawa S."/>
            <person name="Kawai J."/>
            <person name="Kojima M."/>
            <person name="Konno H."/>
            <person name="Murata M."/>
            <person name="Nakamura M."/>
            <person name="Ninomiya N."/>
            <person name="Nishiyori H."/>
            <person name="Nomura K."/>
            <person name="Ohno M."/>
            <person name="Sakazume N."/>
            <person name="Sano H."/>
            <person name="Sasaki D."/>
            <person name="Shibata K."/>
            <person name="Shiraki T."/>
            <person name="Tagami M."/>
            <person name="Tagami Y."/>
            <person name="Waki K."/>
            <person name="Watahiki A."/>
            <person name="Muramatsu M."/>
            <person name="Hayashizaki Y."/>
        </authorList>
    </citation>
    <scope>NUCLEOTIDE SEQUENCE</scope>
    <source>
        <strain evidence="2">NOD</strain>
    </source>
</reference>
<reference evidence="2" key="4">
    <citation type="journal article" date="2001" name="Nature">
        <title>Functional annotation of a full-length mouse cDNA collection.</title>
        <authorList>
            <consortium name="The RIKEN Genome Exploration Research Group Phase II Team and the FANTOM Consortium"/>
        </authorList>
    </citation>
    <scope>NUCLEOTIDE SEQUENCE</scope>
    <source>
        <strain evidence="2">NOD</strain>
    </source>
</reference>
<proteinExistence type="evidence at transcript level"/>
<dbReference type="AGR" id="MGI:3641813"/>
<name>Q3TDG6_MOUSE</name>